<dbReference type="Pfam" id="PF13715">
    <property type="entry name" value="CarbopepD_reg_2"/>
    <property type="match status" value="1"/>
</dbReference>
<keyword evidence="1" id="KW-0472">Membrane</keyword>
<feature type="signal peptide" evidence="2">
    <location>
        <begin position="1"/>
        <end position="27"/>
    </location>
</feature>
<evidence type="ECO:0000256" key="1">
    <source>
        <dbReference type="PROSITE-ProRule" id="PRU01360"/>
    </source>
</evidence>
<dbReference type="InterPro" id="IPR023997">
    <property type="entry name" value="TonB-dep_OMP_SusC/RagA_CS"/>
</dbReference>
<evidence type="ECO:0000259" key="3">
    <source>
        <dbReference type="Pfam" id="PF07715"/>
    </source>
</evidence>
<evidence type="ECO:0000313" key="4">
    <source>
        <dbReference type="EMBL" id="OQP67577.1"/>
    </source>
</evidence>
<keyword evidence="1" id="KW-0813">Transport</keyword>
<feature type="chain" id="PRO_5012303108" evidence="2">
    <location>
        <begin position="28"/>
        <end position="1090"/>
    </location>
</feature>
<dbReference type="EMBL" id="LWBP01000024">
    <property type="protein sequence ID" value="OQP67577.1"/>
    <property type="molecule type" value="Genomic_DNA"/>
</dbReference>
<dbReference type="Gene3D" id="2.60.40.1120">
    <property type="entry name" value="Carboxypeptidase-like, regulatory domain"/>
    <property type="match status" value="1"/>
</dbReference>
<gene>
    <name evidence="4" type="ORF">A4R26_12235</name>
</gene>
<sequence>MTPTCPAPTRWIAALCCLLFTMYGAYAQEPPAYSIFQKQPPVIPLRVYTPPPPDNEVRGTVTDSAGSPMPGVSVFVKTQTGTGTTTDINGKYILSVPNDNVVLVFSMVGFDIQEIPVKGKEVINVLLKRASNSLNDVVVVAYGKQRKRDIVGSMTTISPEELKVPSSNLTTALAGRLAGVIAYQTTGEPGQDNAQFFIRGVTTFGYKTSPLILIDGVEYTATDLARIQPDDIASFSIMKDATASALYGARGANGVILVTTKEGKQGKAKVYIRFENSVSQPTKTVQLANPVTYLKLHQESVLTRNPLAPLPYLQSKIDYTQLGVNPNMFPAVDWMEMLFKDRATNRRGNFSVSGGGQIVNYFLAGSFTQDNGILKVDKRNNFNNNINLKTYNLRSNVGLKVTRTTDVMVRLYGTFDDYNGPVDGGSGLYRKVMRTSPVLYPAYYPVDSAHQFVNHIMFGNFDKGNYLNPYADMVSGYKDYNKSLMSAQFEVRQDLSFVTPGLAVRAFTNINRSSYFDVSRSYNPFYYSANAYDKYTNTYQLMVINPDQVGAGAVPQGGTDYLGAPVGGDKTVTSNFYFEGAANYNRTIEKHGISGLMVVTARSRQEGDTKTLQKSLAYRNMGVSGRATYSFDSRYYAEFNFGYNGSERFYKTERFGFFPSVGMAWYVSNEKFFDQYKSAINKLKLRATYGLVGNDEIGSADDRFYYLSDVNLNSTANNPAFGTDGRYTRNTIAINRYENRDITWETSRKANYAMELSLFGKWDIIAEYYTEKRYNILMGRTYIPYTLGLQVDLENNPPKANVGEASGHGIDISVEYLQNFGKNLLVQARGNFTYARSRLDKNESLQYGDELFYLNRTGYPISQAWGYIAERLFVDDEEVKNAPAQTFGDYKGGDLKYRDVNADGVVDKLDMVPLGYPTTPEITYGFGVSAKYKGFDISTFFQGTARRSFWIDVRATAPFVSYRYSGSELPGYILQNQLLQAYADDHWSEEKRNLYALWPRLSPVLNGNNSQTSTWFMRSGAFLRLKQLELGYTLPKRIAGKIHIENVRLYANGTNLINFSQFNLWDVELAGNGLNYPIQRVVNAGIQVSL</sequence>
<evidence type="ECO:0000256" key="2">
    <source>
        <dbReference type="SAM" id="SignalP"/>
    </source>
</evidence>
<keyword evidence="5" id="KW-1185">Reference proteome</keyword>
<dbReference type="InterPro" id="IPR039426">
    <property type="entry name" value="TonB-dep_rcpt-like"/>
</dbReference>
<evidence type="ECO:0000313" key="5">
    <source>
        <dbReference type="Proteomes" id="UP000192276"/>
    </source>
</evidence>
<dbReference type="FunFam" id="2.170.130.10:FF:000003">
    <property type="entry name" value="SusC/RagA family TonB-linked outer membrane protein"/>
    <property type="match status" value="1"/>
</dbReference>
<comment type="caution">
    <text evidence="4">The sequence shown here is derived from an EMBL/GenBank/DDBJ whole genome shotgun (WGS) entry which is preliminary data.</text>
</comment>
<dbReference type="Proteomes" id="UP000192276">
    <property type="component" value="Unassembled WGS sequence"/>
</dbReference>
<keyword evidence="1" id="KW-1134">Transmembrane beta strand</keyword>
<comment type="subcellular location">
    <subcellularLocation>
        <location evidence="1">Cell outer membrane</location>
        <topology evidence="1">Multi-pass membrane protein</topology>
    </subcellularLocation>
</comment>
<keyword evidence="2" id="KW-0732">Signal</keyword>
<dbReference type="GO" id="GO:0009279">
    <property type="term" value="C:cell outer membrane"/>
    <property type="evidence" value="ECO:0007669"/>
    <property type="project" value="UniProtKB-SubCell"/>
</dbReference>
<dbReference type="AlphaFoldDB" id="A0A1V9GAI3"/>
<organism evidence="4 5">
    <name type="scientific">Niastella populi</name>
    <dbReference type="NCBI Taxonomy" id="550983"/>
    <lineage>
        <taxon>Bacteria</taxon>
        <taxon>Pseudomonadati</taxon>
        <taxon>Bacteroidota</taxon>
        <taxon>Chitinophagia</taxon>
        <taxon>Chitinophagales</taxon>
        <taxon>Chitinophagaceae</taxon>
        <taxon>Niastella</taxon>
    </lineage>
</organism>
<dbReference type="NCBIfam" id="TIGR04056">
    <property type="entry name" value="OMP_RagA_SusC"/>
    <property type="match status" value="1"/>
</dbReference>
<dbReference type="SUPFAM" id="SSF56935">
    <property type="entry name" value="Porins"/>
    <property type="match status" value="1"/>
</dbReference>
<dbReference type="SUPFAM" id="SSF49464">
    <property type="entry name" value="Carboxypeptidase regulatory domain-like"/>
    <property type="match status" value="1"/>
</dbReference>
<dbReference type="InterPro" id="IPR023996">
    <property type="entry name" value="TonB-dep_OMP_SusC/RagA"/>
</dbReference>
<dbReference type="RefSeq" id="WP_081161619.1">
    <property type="nucleotide sequence ID" value="NZ_LWBP01000024.1"/>
</dbReference>
<dbReference type="OrthoDB" id="721000at2"/>
<dbReference type="InterPro" id="IPR012910">
    <property type="entry name" value="Plug_dom"/>
</dbReference>
<dbReference type="Pfam" id="PF07715">
    <property type="entry name" value="Plug"/>
    <property type="match status" value="1"/>
</dbReference>
<comment type="similarity">
    <text evidence="1">Belongs to the TonB-dependent receptor family.</text>
</comment>
<dbReference type="InterPro" id="IPR037066">
    <property type="entry name" value="Plug_dom_sf"/>
</dbReference>
<name>A0A1V9GAI3_9BACT</name>
<reference evidence="5" key="1">
    <citation type="submission" date="2016-04" db="EMBL/GenBank/DDBJ databases">
        <authorList>
            <person name="Chen L."/>
            <person name="Zhuang W."/>
            <person name="Wang G."/>
        </authorList>
    </citation>
    <scope>NUCLEOTIDE SEQUENCE [LARGE SCALE GENOMIC DNA]</scope>
    <source>
        <strain evidence="5">208</strain>
    </source>
</reference>
<feature type="domain" description="TonB-dependent receptor plug" evidence="3">
    <location>
        <begin position="147"/>
        <end position="255"/>
    </location>
</feature>
<dbReference type="InterPro" id="IPR008969">
    <property type="entry name" value="CarboxyPept-like_regulatory"/>
</dbReference>
<keyword evidence="1" id="KW-0998">Cell outer membrane</keyword>
<proteinExistence type="inferred from homology"/>
<dbReference type="PROSITE" id="PS52016">
    <property type="entry name" value="TONB_DEPENDENT_REC_3"/>
    <property type="match status" value="1"/>
</dbReference>
<dbReference type="Gene3D" id="2.170.130.10">
    <property type="entry name" value="TonB-dependent receptor, plug domain"/>
    <property type="match status" value="1"/>
</dbReference>
<accession>A0A1V9GAI3</accession>
<dbReference type="NCBIfam" id="TIGR04057">
    <property type="entry name" value="SusC_RagA_signa"/>
    <property type="match status" value="1"/>
</dbReference>
<keyword evidence="1" id="KW-0812">Transmembrane</keyword>
<dbReference type="STRING" id="550983.A4R26_12235"/>
<protein>
    <submittedName>
        <fullName evidence="4">SusC/RagA family TonB-linked outer membrane protein</fullName>
    </submittedName>
</protein>